<proteinExistence type="predicted"/>
<organism evidence="1">
    <name type="scientific">uncultured Friedmanniella sp</name>
    <dbReference type="NCBI Taxonomy" id="335381"/>
    <lineage>
        <taxon>Bacteria</taxon>
        <taxon>Bacillati</taxon>
        <taxon>Actinomycetota</taxon>
        <taxon>Actinomycetes</taxon>
        <taxon>Propionibacteriales</taxon>
        <taxon>Nocardioidaceae</taxon>
        <taxon>Friedmanniella</taxon>
        <taxon>environmental samples</taxon>
    </lineage>
</organism>
<accession>A0A6J4LLV5</accession>
<sequence>MTSAAERGDRGCGYLRAAAELTAVDGACAVVRAEKDGLGGLLSAGCPVVEGRDAAGDAAAEARQVAAALVAACR</sequence>
<protein>
    <submittedName>
        <fullName evidence="1">Uncharacterized protein</fullName>
    </submittedName>
</protein>
<evidence type="ECO:0000313" key="1">
    <source>
        <dbReference type="EMBL" id="CAA9334467.1"/>
    </source>
</evidence>
<name>A0A6J4LLV5_9ACTN</name>
<dbReference type="EMBL" id="CADCTS010000467">
    <property type="protein sequence ID" value="CAA9334467.1"/>
    <property type="molecule type" value="Genomic_DNA"/>
</dbReference>
<reference evidence="1" key="1">
    <citation type="submission" date="2020-02" db="EMBL/GenBank/DDBJ databases">
        <authorList>
            <person name="Meier V. D."/>
        </authorList>
    </citation>
    <scope>NUCLEOTIDE SEQUENCE</scope>
    <source>
        <strain evidence="1">AVDCRST_MAG48</strain>
    </source>
</reference>
<gene>
    <name evidence="1" type="ORF">AVDCRST_MAG48-3300</name>
</gene>
<dbReference type="AlphaFoldDB" id="A0A6J4LLV5"/>